<dbReference type="InterPro" id="IPR027417">
    <property type="entry name" value="P-loop_NTPase"/>
</dbReference>
<dbReference type="Gene3D" id="1.20.1560.10">
    <property type="entry name" value="ABC transporter type 1, transmembrane domain"/>
    <property type="match status" value="1"/>
</dbReference>
<dbReference type="Gene3D" id="3.40.50.300">
    <property type="entry name" value="P-loop containing nucleotide triphosphate hydrolases"/>
    <property type="match status" value="1"/>
</dbReference>
<feature type="domain" description="ABC transmembrane type-1" evidence="9">
    <location>
        <begin position="34"/>
        <end position="314"/>
    </location>
</feature>
<comment type="caution">
    <text evidence="10">The sequence shown here is derived from an EMBL/GenBank/DDBJ whole genome shotgun (WGS) entry which is preliminary data.</text>
</comment>
<feature type="transmembrane region" description="Helical" evidence="7">
    <location>
        <begin position="258"/>
        <end position="278"/>
    </location>
</feature>
<sequence length="564" mass="59852">MTAEKAGDGGGILAFIQGLKDAGLKDVARSLLPVAVLAVVSAVLMVLVPYLFSRLIDDLADGWTSNAAWIVAGYALLLGGGLVVRHMVEYLGYMCAERMACAISIAFFDRLMRKTATFFVDNNIVAIRQAQARGAMAMNVIVQLGLGVILTGMVQFLATLVTLGAAVTSAIAAIVAAYGVVFVGVTYLAAARTRRSLDAAIDADQQVAQVFGNVIGAVEAVRQVGGTTWARHHHETQMRGLLACWAVYCRRRIAYASLYGGALVVQIGMTFALLLPAWRAGQLTIGDVVLFNTLLLQLNQPFEAAGHAIDDVIRSMARLRPLLRMWQAPEMPMRSGAPPVVISDGMITFDRVGYVHADGRGAPKITATARRGHITWIVGETGAGKTTLMRLLTKALDPGTGRVLIDGTDLTDIDPDAWYAVVGIVPQEPVLIADTVAMNVTFGRIRNEARLNAALAAAQLQERVHAMPAGVETVVGERGFRLSGGERQRIAIARALYNDPAILLLDEAGSALDPATEAGILDGIRQLTDRVTVIAVTHRLGVIQPGDAVITLPDGVSSVAPGPA</sequence>
<dbReference type="SUPFAM" id="SSF52540">
    <property type="entry name" value="P-loop containing nucleoside triphosphate hydrolases"/>
    <property type="match status" value="1"/>
</dbReference>
<evidence type="ECO:0000256" key="4">
    <source>
        <dbReference type="ARBA" id="ARBA00022840"/>
    </source>
</evidence>
<dbReference type="EMBL" id="JBBKTW010000002">
    <property type="protein sequence ID" value="MEN2988080.1"/>
    <property type="molecule type" value="Genomic_DNA"/>
</dbReference>
<dbReference type="InterPro" id="IPR003439">
    <property type="entry name" value="ABC_transporter-like_ATP-bd"/>
</dbReference>
<comment type="subcellular location">
    <subcellularLocation>
        <location evidence="1">Cell membrane</location>
        <topology evidence="1">Multi-pass membrane protein</topology>
    </subcellularLocation>
</comment>
<keyword evidence="11" id="KW-1185">Reference proteome</keyword>
<dbReference type="SUPFAM" id="SSF90123">
    <property type="entry name" value="ABC transporter transmembrane region"/>
    <property type="match status" value="1"/>
</dbReference>
<feature type="domain" description="ABC transporter" evidence="8">
    <location>
        <begin position="347"/>
        <end position="564"/>
    </location>
</feature>
<accession>A0ABU9YH20</accession>
<dbReference type="PROSITE" id="PS00211">
    <property type="entry name" value="ABC_TRANSPORTER_1"/>
    <property type="match status" value="1"/>
</dbReference>
<dbReference type="Pfam" id="PF00005">
    <property type="entry name" value="ABC_tran"/>
    <property type="match status" value="1"/>
</dbReference>
<dbReference type="InterPro" id="IPR036640">
    <property type="entry name" value="ABC1_TM_sf"/>
</dbReference>
<dbReference type="InterPro" id="IPR039421">
    <property type="entry name" value="Type_1_exporter"/>
</dbReference>
<dbReference type="SMART" id="SM00382">
    <property type="entry name" value="AAA"/>
    <property type="match status" value="1"/>
</dbReference>
<proteinExistence type="predicted"/>
<dbReference type="RefSeq" id="WP_345937029.1">
    <property type="nucleotide sequence ID" value="NZ_JBBKTW010000002.1"/>
</dbReference>
<protein>
    <submittedName>
        <fullName evidence="10">ABC transporter ATP-binding protein</fullName>
    </submittedName>
</protein>
<feature type="transmembrane region" description="Helical" evidence="7">
    <location>
        <begin position="170"/>
        <end position="190"/>
    </location>
</feature>
<name>A0ABU9YH20_9PROT</name>
<dbReference type="PROSITE" id="PS50893">
    <property type="entry name" value="ABC_TRANSPORTER_2"/>
    <property type="match status" value="1"/>
</dbReference>
<evidence type="ECO:0000256" key="1">
    <source>
        <dbReference type="ARBA" id="ARBA00004651"/>
    </source>
</evidence>
<keyword evidence="2 7" id="KW-0812">Transmembrane</keyword>
<evidence type="ECO:0000256" key="7">
    <source>
        <dbReference type="SAM" id="Phobius"/>
    </source>
</evidence>
<dbReference type="Pfam" id="PF00664">
    <property type="entry name" value="ABC_membrane"/>
    <property type="match status" value="1"/>
</dbReference>
<dbReference type="Proteomes" id="UP001413721">
    <property type="component" value="Unassembled WGS sequence"/>
</dbReference>
<evidence type="ECO:0000313" key="10">
    <source>
        <dbReference type="EMBL" id="MEN2988080.1"/>
    </source>
</evidence>
<organism evidence="10 11">
    <name type="scientific">Tistrella arctica</name>
    <dbReference type="NCBI Taxonomy" id="3133430"/>
    <lineage>
        <taxon>Bacteria</taxon>
        <taxon>Pseudomonadati</taxon>
        <taxon>Pseudomonadota</taxon>
        <taxon>Alphaproteobacteria</taxon>
        <taxon>Geminicoccales</taxon>
        <taxon>Geminicoccaceae</taxon>
        <taxon>Tistrella</taxon>
    </lineage>
</organism>
<evidence type="ECO:0000256" key="2">
    <source>
        <dbReference type="ARBA" id="ARBA00022692"/>
    </source>
</evidence>
<keyword evidence="6 7" id="KW-0472">Membrane</keyword>
<feature type="transmembrane region" description="Helical" evidence="7">
    <location>
        <begin position="31"/>
        <end position="52"/>
    </location>
</feature>
<keyword evidence="5 7" id="KW-1133">Transmembrane helix</keyword>
<dbReference type="InterPro" id="IPR003593">
    <property type="entry name" value="AAA+_ATPase"/>
</dbReference>
<dbReference type="GO" id="GO:0005524">
    <property type="term" value="F:ATP binding"/>
    <property type="evidence" value="ECO:0007669"/>
    <property type="project" value="UniProtKB-KW"/>
</dbReference>
<evidence type="ECO:0000259" key="9">
    <source>
        <dbReference type="PROSITE" id="PS50929"/>
    </source>
</evidence>
<keyword evidence="3" id="KW-0547">Nucleotide-binding</keyword>
<dbReference type="PANTHER" id="PTHR24221">
    <property type="entry name" value="ATP-BINDING CASSETTE SUB-FAMILY B"/>
    <property type="match status" value="1"/>
</dbReference>
<dbReference type="InterPro" id="IPR011527">
    <property type="entry name" value="ABC1_TM_dom"/>
</dbReference>
<evidence type="ECO:0000256" key="3">
    <source>
        <dbReference type="ARBA" id="ARBA00022741"/>
    </source>
</evidence>
<keyword evidence="4 10" id="KW-0067">ATP-binding</keyword>
<evidence type="ECO:0000256" key="5">
    <source>
        <dbReference type="ARBA" id="ARBA00022989"/>
    </source>
</evidence>
<feature type="transmembrane region" description="Helical" evidence="7">
    <location>
        <begin position="137"/>
        <end position="158"/>
    </location>
</feature>
<dbReference type="PANTHER" id="PTHR24221:SF654">
    <property type="entry name" value="ATP-BINDING CASSETTE SUB-FAMILY B MEMBER 6"/>
    <property type="match status" value="1"/>
</dbReference>
<gene>
    <name evidence="10" type="ORF">WG926_07175</name>
</gene>
<reference evidence="10 11" key="1">
    <citation type="submission" date="2024-03" db="EMBL/GenBank/DDBJ databases">
        <title>High-quality draft genome sequencing of Tistrella sp. BH-R2-4.</title>
        <authorList>
            <person name="Dong C."/>
        </authorList>
    </citation>
    <scope>NUCLEOTIDE SEQUENCE [LARGE SCALE GENOMIC DNA]</scope>
    <source>
        <strain evidence="10 11">BH-R2-4</strain>
    </source>
</reference>
<evidence type="ECO:0000313" key="11">
    <source>
        <dbReference type="Proteomes" id="UP001413721"/>
    </source>
</evidence>
<evidence type="ECO:0000256" key="6">
    <source>
        <dbReference type="ARBA" id="ARBA00023136"/>
    </source>
</evidence>
<dbReference type="PROSITE" id="PS50929">
    <property type="entry name" value="ABC_TM1F"/>
    <property type="match status" value="1"/>
</dbReference>
<evidence type="ECO:0000259" key="8">
    <source>
        <dbReference type="PROSITE" id="PS50893"/>
    </source>
</evidence>
<feature type="transmembrane region" description="Helical" evidence="7">
    <location>
        <begin position="64"/>
        <end position="84"/>
    </location>
</feature>
<dbReference type="InterPro" id="IPR017871">
    <property type="entry name" value="ABC_transporter-like_CS"/>
</dbReference>